<protein>
    <submittedName>
        <fullName evidence="1">Uncharacterized protein</fullName>
    </submittedName>
</protein>
<dbReference type="GeneID" id="25397291"/>
<dbReference type="RefSeq" id="WP_012036055.1">
    <property type="nucleotide sequence ID" value="NC_009464.1"/>
</dbReference>
<gene>
    <name evidence="1" type="ORF">RCIA81</name>
</gene>
<accession>Q0W556</accession>
<name>Q0W556_METAR</name>
<organism evidence="1 2">
    <name type="scientific">Methanocella arvoryzae (strain DSM 22066 / NBRC 105507 / MRE50)</name>
    <dbReference type="NCBI Taxonomy" id="351160"/>
    <lineage>
        <taxon>Archaea</taxon>
        <taxon>Methanobacteriati</taxon>
        <taxon>Methanobacteriota</taxon>
        <taxon>Stenosarchaea group</taxon>
        <taxon>Methanomicrobia</taxon>
        <taxon>Methanocellales</taxon>
        <taxon>Methanocellaceae</taxon>
        <taxon>Methanocella</taxon>
    </lineage>
</organism>
<dbReference type="KEGG" id="rci:RCIA81"/>
<evidence type="ECO:0000313" key="2">
    <source>
        <dbReference type="Proteomes" id="UP000000663"/>
    </source>
</evidence>
<sequence>MECSNKCLMLACVVLALAVLTIGPAAAQLVQTGGFTRTYQKSVAGGTFVPPQAEVSETFYQYPGISAWGRIPGRWLCLRLWRRPDSVRLRAIRRLHVPLRNPVGKKASEWVSG</sequence>
<dbReference type="AlphaFoldDB" id="Q0W556"/>
<dbReference type="eggNOG" id="arCOG13207">
    <property type="taxonomic scope" value="Archaea"/>
</dbReference>
<proteinExistence type="predicted"/>
<keyword evidence="2" id="KW-1185">Reference proteome</keyword>
<reference evidence="1 2" key="1">
    <citation type="journal article" date="2006" name="Science">
        <title>Genome of rice cluster I archaea -- the key methane producers in the rice rhizosphere.</title>
        <authorList>
            <person name="Erkel C."/>
            <person name="Kube M."/>
            <person name="Reinhardt R."/>
            <person name="Liesack W."/>
        </authorList>
    </citation>
    <scope>NUCLEOTIDE SEQUENCE [LARGE SCALE GENOMIC DNA]</scope>
    <source>
        <strain evidence="2">DSM 22066 / NBRC 105507 / MRE50</strain>
    </source>
</reference>
<dbReference type="Proteomes" id="UP000000663">
    <property type="component" value="Chromosome"/>
</dbReference>
<dbReference type="EMBL" id="AM114193">
    <property type="protein sequence ID" value="CAJ36487.1"/>
    <property type="molecule type" value="Genomic_DNA"/>
</dbReference>
<dbReference type="STRING" id="351160.RCIA81"/>
<evidence type="ECO:0000313" key="1">
    <source>
        <dbReference type="EMBL" id="CAJ36487.1"/>
    </source>
</evidence>